<organism evidence="2 3">
    <name type="scientific">Extremus antarcticus</name>
    <dbReference type="NCBI Taxonomy" id="702011"/>
    <lineage>
        <taxon>Eukaryota</taxon>
        <taxon>Fungi</taxon>
        <taxon>Dikarya</taxon>
        <taxon>Ascomycota</taxon>
        <taxon>Pezizomycotina</taxon>
        <taxon>Dothideomycetes</taxon>
        <taxon>Dothideomycetidae</taxon>
        <taxon>Mycosphaerellales</taxon>
        <taxon>Extremaceae</taxon>
        <taxon>Extremus</taxon>
    </lineage>
</organism>
<dbReference type="CDD" id="cd07067">
    <property type="entry name" value="HP_PGM_like"/>
    <property type="match status" value="1"/>
</dbReference>
<protein>
    <submittedName>
        <fullName evidence="2">C6 zinc cluster transcription factor-like protein</fullName>
    </submittedName>
</protein>
<evidence type="ECO:0000256" key="1">
    <source>
        <dbReference type="SAM" id="MobiDB-lite"/>
    </source>
</evidence>
<dbReference type="Gene3D" id="3.40.50.1240">
    <property type="entry name" value="Phosphoglycerate mutase-like"/>
    <property type="match status" value="1"/>
</dbReference>
<comment type="caution">
    <text evidence="2">The sequence shown here is derived from an EMBL/GenBank/DDBJ whole genome shotgun (WGS) entry which is preliminary data.</text>
</comment>
<dbReference type="PANTHER" id="PTHR16469:SF51">
    <property type="entry name" value="TRANSCRIPTION FACTOR TAU 55 KDA SUBUNIT"/>
    <property type="match status" value="1"/>
</dbReference>
<dbReference type="PANTHER" id="PTHR16469">
    <property type="entry name" value="UBIQUITIN-ASSOCIATED AND SH3 DOMAIN-CONTAINING BA-RELATED"/>
    <property type="match status" value="1"/>
</dbReference>
<proteinExistence type="predicted"/>
<evidence type="ECO:0000313" key="2">
    <source>
        <dbReference type="EMBL" id="KAK3057567.1"/>
    </source>
</evidence>
<keyword evidence="3" id="KW-1185">Reference proteome</keyword>
<gene>
    <name evidence="2" type="primary">TFC7</name>
    <name evidence="2" type="ORF">LTR09_001751</name>
</gene>
<sequence>MLETIYIVRHGYRSNWTVDPKTGTYATAVPTPTGIPSDPALASYGVAQSEQLATHLLSLDPAPEILVSSPYYRCLQTLAPYVTHLATPSDPKDPASASPVSVTVEPGIGEFYGRARFTHPGPASLEVLSTHFDHLRAEGEPIIVPAPYGESIPMLHDRVAYCLTRLIARADADPNGPKAILLCTHAAAIIAMGRVLTGRMPEEVGEEDFGCFTCGLSTFKRRGTVRPAGGVEASAATASDGLVAKWDPAQPDEVPDVGWRGGKGVRGGWECVGDSDCSFLDGGEERGWHFHMEAERIVHEQAKADAEAAAIPLPETPPTDTKAPATAADHDGSSPAKPKR</sequence>
<dbReference type="AlphaFoldDB" id="A0AAJ0GHB5"/>
<dbReference type="EMBL" id="JAWDJX010000003">
    <property type="protein sequence ID" value="KAK3057567.1"/>
    <property type="molecule type" value="Genomic_DNA"/>
</dbReference>
<feature type="compositionally biased region" description="Low complexity" evidence="1">
    <location>
        <begin position="318"/>
        <end position="327"/>
    </location>
</feature>
<dbReference type="InterPro" id="IPR013078">
    <property type="entry name" value="His_Pase_superF_clade-1"/>
</dbReference>
<dbReference type="Pfam" id="PF00300">
    <property type="entry name" value="His_Phos_1"/>
    <property type="match status" value="1"/>
</dbReference>
<feature type="region of interest" description="Disordered" evidence="1">
    <location>
        <begin position="300"/>
        <end position="340"/>
    </location>
</feature>
<dbReference type="SUPFAM" id="SSF53254">
    <property type="entry name" value="Phosphoglycerate mutase-like"/>
    <property type="match status" value="1"/>
</dbReference>
<accession>A0AAJ0GHB5</accession>
<dbReference type="InterPro" id="IPR029033">
    <property type="entry name" value="His_PPase_superfam"/>
</dbReference>
<evidence type="ECO:0000313" key="3">
    <source>
        <dbReference type="Proteomes" id="UP001271007"/>
    </source>
</evidence>
<dbReference type="SMART" id="SM00855">
    <property type="entry name" value="PGAM"/>
    <property type="match status" value="1"/>
</dbReference>
<dbReference type="InterPro" id="IPR051710">
    <property type="entry name" value="Phosphatase_SH3-domain"/>
</dbReference>
<reference evidence="2" key="1">
    <citation type="submission" date="2023-04" db="EMBL/GenBank/DDBJ databases">
        <title>Black Yeasts Isolated from many extreme environments.</title>
        <authorList>
            <person name="Coleine C."/>
            <person name="Stajich J.E."/>
            <person name="Selbmann L."/>
        </authorList>
    </citation>
    <scope>NUCLEOTIDE SEQUENCE</scope>
    <source>
        <strain evidence="2">CCFEE 5312</strain>
    </source>
</reference>
<dbReference type="Proteomes" id="UP001271007">
    <property type="component" value="Unassembled WGS sequence"/>
</dbReference>
<name>A0AAJ0GHB5_9PEZI</name>